<dbReference type="GO" id="GO:0016020">
    <property type="term" value="C:membrane"/>
    <property type="evidence" value="ECO:0007669"/>
    <property type="project" value="InterPro"/>
</dbReference>
<dbReference type="Gene3D" id="1.20.5.1930">
    <property type="match status" value="1"/>
</dbReference>
<proteinExistence type="predicted"/>
<accession>A0A810KX39</accession>
<dbReference type="Gene3D" id="3.30.565.10">
    <property type="entry name" value="Histidine kinase-like ATPase, C-terminal domain"/>
    <property type="match status" value="1"/>
</dbReference>
<evidence type="ECO:0000256" key="3">
    <source>
        <dbReference type="ARBA" id="ARBA00022553"/>
    </source>
</evidence>
<evidence type="ECO:0000313" key="11">
    <source>
        <dbReference type="EMBL" id="BCJ27654.1"/>
    </source>
</evidence>
<evidence type="ECO:0000259" key="10">
    <source>
        <dbReference type="SMART" id="SM00387"/>
    </source>
</evidence>
<feature type="transmembrane region" description="Helical" evidence="9">
    <location>
        <begin position="73"/>
        <end position="92"/>
    </location>
</feature>
<keyword evidence="4" id="KW-0808">Transferase</keyword>
<dbReference type="GO" id="GO:0000155">
    <property type="term" value="F:phosphorelay sensor kinase activity"/>
    <property type="evidence" value="ECO:0007669"/>
    <property type="project" value="InterPro"/>
</dbReference>
<evidence type="ECO:0000256" key="1">
    <source>
        <dbReference type="ARBA" id="ARBA00000085"/>
    </source>
</evidence>
<evidence type="ECO:0000256" key="5">
    <source>
        <dbReference type="ARBA" id="ARBA00022741"/>
    </source>
</evidence>
<feature type="transmembrane region" description="Helical" evidence="9">
    <location>
        <begin position="45"/>
        <end position="66"/>
    </location>
</feature>
<keyword evidence="9" id="KW-0472">Membrane</keyword>
<dbReference type="AlphaFoldDB" id="A0A810KX39"/>
<feature type="transmembrane region" description="Helical" evidence="9">
    <location>
        <begin position="104"/>
        <end position="121"/>
    </location>
</feature>
<dbReference type="OrthoDB" id="227596at2"/>
<dbReference type="InterPro" id="IPR050482">
    <property type="entry name" value="Sensor_HK_TwoCompSys"/>
</dbReference>
<dbReference type="PANTHER" id="PTHR24421">
    <property type="entry name" value="NITRATE/NITRITE SENSOR PROTEIN NARX-RELATED"/>
    <property type="match status" value="1"/>
</dbReference>
<dbReference type="GO" id="GO:0005524">
    <property type="term" value="F:ATP binding"/>
    <property type="evidence" value="ECO:0007669"/>
    <property type="project" value="UniProtKB-KW"/>
</dbReference>
<gene>
    <name evidence="11" type="ORF">Asera_17620</name>
</gene>
<dbReference type="Pfam" id="PF02518">
    <property type="entry name" value="HATPase_c"/>
    <property type="match status" value="1"/>
</dbReference>
<dbReference type="InterPro" id="IPR036890">
    <property type="entry name" value="HATPase_C_sf"/>
</dbReference>
<evidence type="ECO:0000256" key="2">
    <source>
        <dbReference type="ARBA" id="ARBA00012438"/>
    </source>
</evidence>
<keyword evidence="9" id="KW-1133">Transmembrane helix</keyword>
<dbReference type="PANTHER" id="PTHR24421:SF10">
    <property type="entry name" value="NITRATE_NITRITE SENSOR PROTEIN NARQ"/>
    <property type="match status" value="1"/>
</dbReference>
<evidence type="ECO:0000256" key="4">
    <source>
        <dbReference type="ARBA" id="ARBA00022679"/>
    </source>
</evidence>
<feature type="transmembrane region" description="Helical" evidence="9">
    <location>
        <begin position="128"/>
        <end position="148"/>
    </location>
</feature>
<keyword evidence="5" id="KW-0547">Nucleotide-binding</keyword>
<keyword evidence="12" id="KW-1185">Reference proteome</keyword>
<dbReference type="EMBL" id="AP023354">
    <property type="protein sequence ID" value="BCJ27654.1"/>
    <property type="molecule type" value="Genomic_DNA"/>
</dbReference>
<dbReference type="InterPro" id="IPR011712">
    <property type="entry name" value="Sig_transdc_His_kin_sub3_dim/P"/>
</dbReference>
<reference evidence="11" key="1">
    <citation type="submission" date="2020-08" db="EMBL/GenBank/DDBJ databases">
        <title>Whole genome shotgun sequence of Actinocatenispora sera NBRC 101916.</title>
        <authorList>
            <person name="Komaki H."/>
            <person name="Tamura T."/>
        </authorList>
    </citation>
    <scope>NUCLEOTIDE SEQUENCE</scope>
    <source>
        <strain evidence="11">NBRC 101916</strain>
    </source>
</reference>
<name>A0A810KX39_9ACTN</name>
<evidence type="ECO:0000256" key="7">
    <source>
        <dbReference type="ARBA" id="ARBA00022840"/>
    </source>
</evidence>
<evidence type="ECO:0000256" key="8">
    <source>
        <dbReference type="ARBA" id="ARBA00023012"/>
    </source>
</evidence>
<dbReference type="RefSeq" id="WP_084132605.1">
    <property type="nucleotide sequence ID" value="NZ_AP023354.1"/>
</dbReference>
<evidence type="ECO:0000313" key="12">
    <source>
        <dbReference type="Proteomes" id="UP000680750"/>
    </source>
</evidence>
<keyword evidence="3" id="KW-0597">Phosphoprotein</keyword>
<evidence type="ECO:0000256" key="6">
    <source>
        <dbReference type="ARBA" id="ARBA00022777"/>
    </source>
</evidence>
<keyword evidence="6 11" id="KW-0418">Kinase</keyword>
<evidence type="ECO:0000256" key="9">
    <source>
        <dbReference type="SAM" id="Phobius"/>
    </source>
</evidence>
<dbReference type="KEGG" id="aser:Asera_17620"/>
<dbReference type="Proteomes" id="UP000680750">
    <property type="component" value="Chromosome"/>
</dbReference>
<dbReference type="EC" id="2.7.13.3" evidence="2"/>
<keyword evidence="8" id="KW-0902">Two-component regulatory system</keyword>
<dbReference type="InterPro" id="IPR003594">
    <property type="entry name" value="HATPase_dom"/>
</dbReference>
<dbReference type="SMART" id="SM00387">
    <property type="entry name" value="HATPase_c"/>
    <property type="match status" value="1"/>
</dbReference>
<dbReference type="GO" id="GO:0046983">
    <property type="term" value="F:protein dimerization activity"/>
    <property type="evidence" value="ECO:0007669"/>
    <property type="project" value="InterPro"/>
</dbReference>
<feature type="domain" description="Histidine kinase/HSP90-like ATPase" evidence="10">
    <location>
        <begin position="307"/>
        <end position="403"/>
    </location>
</feature>
<keyword evidence="7" id="KW-0067">ATP-binding</keyword>
<organism evidence="11 12">
    <name type="scientific">Actinocatenispora sera</name>
    <dbReference type="NCBI Taxonomy" id="390989"/>
    <lineage>
        <taxon>Bacteria</taxon>
        <taxon>Bacillati</taxon>
        <taxon>Actinomycetota</taxon>
        <taxon>Actinomycetes</taxon>
        <taxon>Micromonosporales</taxon>
        <taxon>Micromonosporaceae</taxon>
        <taxon>Actinocatenispora</taxon>
    </lineage>
</organism>
<keyword evidence="9" id="KW-0812">Transmembrane</keyword>
<dbReference type="Pfam" id="PF07730">
    <property type="entry name" value="HisKA_3"/>
    <property type="match status" value="1"/>
</dbReference>
<dbReference type="CDD" id="cd16917">
    <property type="entry name" value="HATPase_UhpB-NarQ-NarX-like"/>
    <property type="match status" value="1"/>
</dbReference>
<dbReference type="SUPFAM" id="SSF55874">
    <property type="entry name" value="ATPase domain of HSP90 chaperone/DNA topoisomerase II/histidine kinase"/>
    <property type="match status" value="1"/>
</dbReference>
<sequence length="417" mass="43243">MRALPRFPVPVDRHLGPVLMWIGAAVLTVLLTVNTLPPPLGTGGGYAHAGPAAVAGTVAVAAALLWRYPLAALAVLAAGAVAAAGVLAGQQFIPGVQPGDRLRVGFGEMIPVYVALCYVSATRSRRTALIALGLGVLVPAGYDVFALARGPGPHLAEYQAPVLYAAVFAWVVGQSIRKSRQLASASRAQAAERAMTAERLRLARELHDMVAHSVGIIAIQAGVGNRVIHTQPDAAQEALRVIETSSREALSGLRRTLVALRRADPAGPEPAGTPGLAEVDRLVAGAAEAGIEVSVRRTGTVRAMPAAVDLAAYRIVQESVTNVIRHSTARSCRIDLAYRPTELCVEVVDDGRPGAEPGRGTGTGHGFGIVGMRERAALLDGHLDAGPLPDRGFRVTAALPIPATTAEPAPTPNPEPA</sequence>
<protein>
    <recommendedName>
        <fullName evidence="2">histidine kinase</fullName>
        <ecNumber evidence="2">2.7.13.3</ecNumber>
    </recommendedName>
</protein>
<feature type="transmembrane region" description="Helical" evidence="9">
    <location>
        <begin position="15"/>
        <end position="33"/>
    </location>
</feature>
<comment type="catalytic activity">
    <reaction evidence="1">
        <text>ATP + protein L-histidine = ADP + protein N-phospho-L-histidine.</text>
        <dbReference type="EC" id="2.7.13.3"/>
    </reaction>
</comment>